<sequence length="260" mass="29120">MARNLEDDLRDMIKTELDSTEPDMDEEQRLLEIHKKCNQRSGHMKFRRNKLAVTLTAIAFITVLGTVTAVAAGKITNLVSSSYSKDDIHSIEELRKQASDQMKASPKIIETFSNGLKFQLGYISQVKGMDENSNQVIAYPETYASFGDNGQVTLASHVHQEALAEESNLESNQESYQGITLKAMKQQYLMLPGDAVASDADLKLEKEGKLAISYGSTKEERKEFKTISWSEEGIDYLLFTFEDVKLDALSGMAKEVIDMK</sequence>
<keyword evidence="1" id="KW-0812">Transmembrane</keyword>
<name>A0A419T7F1_9FIRM</name>
<keyword evidence="1" id="KW-0472">Membrane</keyword>
<protein>
    <recommendedName>
        <fullName evidence="4">DUF4367 domain-containing protein</fullName>
    </recommendedName>
</protein>
<gene>
    <name evidence="2" type="ORF">BET01_15170</name>
</gene>
<evidence type="ECO:0000256" key="1">
    <source>
        <dbReference type="SAM" id="Phobius"/>
    </source>
</evidence>
<evidence type="ECO:0000313" key="3">
    <source>
        <dbReference type="Proteomes" id="UP000284277"/>
    </source>
</evidence>
<proteinExistence type="predicted"/>
<dbReference type="OrthoDB" id="1998645at2"/>
<dbReference type="EMBL" id="MCIA01000007">
    <property type="protein sequence ID" value="RKD33356.1"/>
    <property type="molecule type" value="Genomic_DNA"/>
</dbReference>
<evidence type="ECO:0008006" key="4">
    <source>
        <dbReference type="Google" id="ProtNLM"/>
    </source>
</evidence>
<dbReference type="RefSeq" id="WP_120195952.1">
    <property type="nucleotide sequence ID" value="NZ_MCIA01000007.1"/>
</dbReference>
<reference evidence="2 3" key="1">
    <citation type="submission" date="2016-08" db="EMBL/GenBank/DDBJ databases">
        <title>A new outlook on sporulation: Clostridium algidixylanolyticum.</title>
        <authorList>
            <person name="Poppleton D.I."/>
            <person name="Gribaldo S."/>
        </authorList>
    </citation>
    <scope>NUCLEOTIDE SEQUENCE [LARGE SCALE GENOMIC DNA]</scope>
    <source>
        <strain evidence="2 3">SPL73</strain>
    </source>
</reference>
<keyword evidence="1" id="KW-1133">Transmembrane helix</keyword>
<dbReference type="Proteomes" id="UP000284277">
    <property type="component" value="Unassembled WGS sequence"/>
</dbReference>
<evidence type="ECO:0000313" key="2">
    <source>
        <dbReference type="EMBL" id="RKD33356.1"/>
    </source>
</evidence>
<accession>A0A419T7F1</accession>
<keyword evidence="3" id="KW-1185">Reference proteome</keyword>
<dbReference type="AlphaFoldDB" id="A0A419T7F1"/>
<feature type="transmembrane region" description="Helical" evidence="1">
    <location>
        <begin position="51"/>
        <end position="72"/>
    </location>
</feature>
<organism evidence="2 3">
    <name type="scientific">Lacrimispora algidixylanolytica</name>
    <dbReference type="NCBI Taxonomy" id="94868"/>
    <lineage>
        <taxon>Bacteria</taxon>
        <taxon>Bacillati</taxon>
        <taxon>Bacillota</taxon>
        <taxon>Clostridia</taxon>
        <taxon>Lachnospirales</taxon>
        <taxon>Lachnospiraceae</taxon>
        <taxon>Lacrimispora</taxon>
    </lineage>
</organism>
<comment type="caution">
    <text evidence="2">The sequence shown here is derived from an EMBL/GenBank/DDBJ whole genome shotgun (WGS) entry which is preliminary data.</text>
</comment>